<organism evidence="1 2">
    <name type="scientific">Trifolium medium</name>
    <dbReference type="NCBI Taxonomy" id="97028"/>
    <lineage>
        <taxon>Eukaryota</taxon>
        <taxon>Viridiplantae</taxon>
        <taxon>Streptophyta</taxon>
        <taxon>Embryophyta</taxon>
        <taxon>Tracheophyta</taxon>
        <taxon>Spermatophyta</taxon>
        <taxon>Magnoliopsida</taxon>
        <taxon>eudicotyledons</taxon>
        <taxon>Gunneridae</taxon>
        <taxon>Pentapetalae</taxon>
        <taxon>rosids</taxon>
        <taxon>fabids</taxon>
        <taxon>Fabales</taxon>
        <taxon>Fabaceae</taxon>
        <taxon>Papilionoideae</taxon>
        <taxon>50 kb inversion clade</taxon>
        <taxon>NPAAA clade</taxon>
        <taxon>Hologalegina</taxon>
        <taxon>IRL clade</taxon>
        <taxon>Trifolieae</taxon>
        <taxon>Trifolium</taxon>
    </lineage>
</organism>
<evidence type="ECO:0000313" key="2">
    <source>
        <dbReference type="Proteomes" id="UP000265520"/>
    </source>
</evidence>
<dbReference type="Proteomes" id="UP000265520">
    <property type="component" value="Unassembled WGS sequence"/>
</dbReference>
<keyword evidence="2" id="KW-1185">Reference proteome</keyword>
<evidence type="ECO:0000313" key="1">
    <source>
        <dbReference type="EMBL" id="MCI26521.1"/>
    </source>
</evidence>
<dbReference type="AlphaFoldDB" id="A0A392QQ56"/>
<feature type="non-terminal residue" evidence="1">
    <location>
        <position position="1"/>
    </location>
</feature>
<reference evidence="1 2" key="1">
    <citation type="journal article" date="2018" name="Front. Plant Sci.">
        <title>Red Clover (Trifolium pratense) and Zigzag Clover (T. medium) - A Picture of Genomic Similarities and Differences.</title>
        <authorList>
            <person name="Dluhosova J."/>
            <person name="Istvanek J."/>
            <person name="Nedelnik J."/>
            <person name="Repkova J."/>
        </authorList>
    </citation>
    <scope>NUCLEOTIDE SEQUENCE [LARGE SCALE GENOMIC DNA]</scope>
    <source>
        <strain evidence="2">cv. 10/8</strain>
        <tissue evidence="1">Leaf</tissue>
    </source>
</reference>
<accession>A0A392QQ56</accession>
<protein>
    <submittedName>
        <fullName evidence="1">Uncharacterized protein</fullName>
    </submittedName>
</protein>
<sequence>RRSSHAVAVHHSPLRAPHTVTVHHSPFAIARTSKTFAVHPSHAPLIFVAISHEVQSVTL</sequence>
<dbReference type="EMBL" id="LXQA010153775">
    <property type="protein sequence ID" value="MCI26521.1"/>
    <property type="molecule type" value="Genomic_DNA"/>
</dbReference>
<proteinExistence type="predicted"/>
<name>A0A392QQ56_9FABA</name>
<comment type="caution">
    <text evidence="1">The sequence shown here is derived from an EMBL/GenBank/DDBJ whole genome shotgun (WGS) entry which is preliminary data.</text>
</comment>